<dbReference type="OrthoDB" id="9806525at2"/>
<dbReference type="PANTHER" id="PTHR43685:SF2">
    <property type="entry name" value="GLYCOSYLTRANSFERASE 2-LIKE DOMAIN-CONTAINING PROTEIN"/>
    <property type="match status" value="1"/>
</dbReference>
<gene>
    <name evidence="2" type="ORF">CJ014_25635</name>
</gene>
<name>A0A2G9WNX2_9HYPH</name>
<feature type="domain" description="Glycosyltransferase 2-like" evidence="1">
    <location>
        <begin position="15"/>
        <end position="122"/>
    </location>
</feature>
<dbReference type="InterPro" id="IPR050834">
    <property type="entry name" value="Glycosyltransf_2"/>
</dbReference>
<dbReference type="InterPro" id="IPR001173">
    <property type="entry name" value="Glyco_trans_2-like"/>
</dbReference>
<comment type="caution">
    <text evidence="2">The sequence shown here is derived from an EMBL/GenBank/DDBJ whole genome shotgun (WGS) entry which is preliminary data.</text>
</comment>
<dbReference type="InterPro" id="IPR029044">
    <property type="entry name" value="Nucleotide-diphossugar_trans"/>
</dbReference>
<reference evidence="2 3" key="1">
    <citation type="submission" date="2017-08" db="EMBL/GenBank/DDBJ databases">
        <title>Pleomorphomonas carboxidotrophicus sp. nov., a new mesophilic hydrogenogenic carboxidotroph.</title>
        <authorList>
            <person name="Esquivel-Elizondo S."/>
            <person name="Krajmalnik-Brown R."/>
            <person name="Maldonado J."/>
        </authorList>
    </citation>
    <scope>NUCLEOTIDE SEQUENCE [LARGE SCALE GENOMIC DNA]</scope>
    <source>
        <strain evidence="2 3">SVCO-16</strain>
    </source>
</reference>
<organism evidence="2 3">
    <name type="scientific">Pleomorphomonas carboxyditropha</name>
    <dbReference type="NCBI Taxonomy" id="2023338"/>
    <lineage>
        <taxon>Bacteria</taxon>
        <taxon>Pseudomonadati</taxon>
        <taxon>Pseudomonadota</taxon>
        <taxon>Alphaproteobacteria</taxon>
        <taxon>Hyphomicrobiales</taxon>
        <taxon>Pleomorphomonadaceae</taxon>
        <taxon>Pleomorphomonas</taxon>
    </lineage>
</organism>
<proteinExistence type="predicted"/>
<dbReference type="Proteomes" id="UP000231070">
    <property type="component" value="Unassembled WGS sequence"/>
</dbReference>
<dbReference type="CDD" id="cd00761">
    <property type="entry name" value="Glyco_tranf_GTA_type"/>
    <property type="match status" value="1"/>
</dbReference>
<dbReference type="SUPFAM" id="SSF53448">
    <property type="entry name" value="Nucleotide-diphospho-sugar transferases"/>
    <property type="match status" value="1"/>
</dbReference>
<accession>A0A2G9WNX2</accession>
<sequence>MSNLRNSQKTLSVGIVTRTKNRAVLLRRALESVRNQTFTSWQLIIVNDGGTKEPVDLLVQQMFNGDPRVRIVHHDTSRGMEAASNAGIALLNTDYAIIHDDDDSWAPEFLAVTTRVLSEKRKQYPSIRGIVSQLNAVYETVTANLIQIEDVRPWYAGEMDRLEEGFLSIQTILVRNQFPPIAFLFDLGVCKELGMFDANLPVLGDWDFHTRFVLKHDIWVHPEFLAFYHHRVTADGDMGNSVHTGNHLHALYRQMLRNKWIRDGVNDPTTSGRMGLMLAMEIQDSLAKTFNKRDTRRKYKSPIRQALSDGVKRIKKYFKGSGHVRH</sequence>
<evidence type="ECO:0000313" key="3">
    <source>
        <dbReference type="Proteomes" id="UP000231070"/>
    </source>
</evidence>
<dbReference type="EMBL" id="NQVN01000036">
    <property type="protein sequence ID" value="PIO96373.1"/>
    <property type="molecule type" value="Genomic_DNA"/>
</dbReference>
<evidence type="ECO:0000259" key="1">
    <source>
        <dbReference type="Pfam" id="PF00535"/>
    </source>
</evidence>
<evidence type="ECO:0000313" key="2">
    <source>
        <dbReference type="EMBL" id="PIO96373.1"/>
    </source>
</evidence>
<keyword evidence="3" id="KW-1185">Reference proteome</keyword>
<dbReference type="RefSeq" id="WP_100083358.1">
    <property type="nucleotide sequence ID" value="NZ_NQVN01000036.1"/>
</dbReference>
<dbReference type="AlphaFoldDB" id="A0A2G9WNX2"/>
<dbReference type="Pfam" id="PF00535">
    <property type="entry name" value="Glycos_transf_2"/>
    <property type="match status" value="1"/>
</dbReference>
<dbReference type="PANTHER" id="PTHR43685">
    <property type="entry name" value="GLYCOSYLTRANSFERASE"/>
    <property type="match status" value="1"/>
</dbReference>
<protein>
    <recommendedName>
        <fullName evidence="1">Glycosyltransferase 2-like domain-containing protein</fullName>
    </recommendedName>
</protein>
<dbReference type="Gene3D" id="3.90.550.10">
    <property type="entry name" value="Spore Coat Polysaccharide Biosynthesis Protein SpsA, Chain A"/>
    <property type="match status" value="1"/>
</dbReference>